<keyword evidence="2" id="KW-1185">Reference proteome</keyword>
<protein>
    <submittedName>
        <fullName evidence="1">Uncharacterized protein</fullName>
    </submittedName>
</protein>
<reference evidence="1 2" key="1">
    <citation type="submission" date="2018-04" db="EMBL/GenBank/DDBJ databases">
        <title>Genomic Encyclopedia of Type Strains, Phase IV (KMG-IV): sequencing the most valuable type-strain genomes for metagenomic binning, comparative biology and taxonomic classification.</title>
        <authorList>
            <person name="Goeker M."/>
        </authorList>
    </citation>
    <scope>NUCLEOTIDE SEQUENCE [LARGE SCALE GENOMIC DNA]</scope>
    <source>
        <strain evidence="1 2">DSM 45771</strain>
    </source>
</reference>
<gene>
    <name evidence="1" type="ORF">C8D89_11575</name>
</gene>
<accession>A0A2U1F039</accession>
<dbReference type="EMBL" id="QEKW01000015">
    <property type="protein sequence ID" value="PVZ05370.1"/>
    <property type="molecule type" value="Genomic_DNA"/>
</dbReference>
<evidence type="ECO:0000313" key="1">
    <source>
        <dbReference type="EMBL" id="PVZ05370.1"/>
    </source>
</evidence>
<organism evidence="1 2">
    <name type="scientific">Actinomycetospora cinnamomea</name>
    <dbReference type="NCBI Taxonomy" id="663609"/>
    <lineage>
        <taxon>Bacteria</taxon>
        <taxon>Bacillati</taxon>
        <taxon>Actinomycetota</taxon>
        <taxon>Actinomycetes</taxon>
        <taxon>Pseudonocardiales</taxon>
        <taxon>Pseudonocardiaceae</taxon>
        <taxon>Actinomycetospora</taxon>
    </lineage>
</organism>
<dbReference type="Proteomes" id="UP000245639">
    <property type="component" value="Unassembled WGS sequence"/>
</dbReference>
<name>A0A2U1F039_9PSEU</name>
<sequence>MTGSFRGLVHWAMGRPMPEGGIAFPAITGYAQYVFRTRG</sequence>
<proteinExistence type="predicted"/>
<dbReference type="AlphaFoldDB" id="A0A2U1F039"/>
<evidence type="ECO:0000313" key="2">
    <source>
        <dbReference type="Proteomes" id="UP000245639"/>
    </source>
</evidence>
<comment type="caution">
    <text evidence="1">The sequence shown here is derived from an EMBL/GenBank/DDBJ whole genome shotgun (WGS) entry which is preliminary data.</text>
</comment>